<dbReference type="AlphaFoldDB" id="A0A929KZ76"/>
<sequence length="115" mass="13142">MTTLFFQLQRQLSLMIVPDTLAHLNGHTIITHTYSIYKDTGMGDPLLSRSKESTLHLEKIDDPNYFGFITFEMPDKLFSYTADGALELEAGEAQEIIEFLSDVRTNPSLWKNIDQ</sequence>
<evidence type="ECO:0000313" key="1">
    <source>
        <dbReference type="EMBL" id="MBE9663163.1"/>
    </source>
</evidence>
<evidence type="ECO:0000313" key="2">
    <source>
        <dbReference type="Proteomes" id="UP000622475"/>
    </source>
</evidence>
<gene>
    <name evidence="1" type="ORF">IRJ16_14835</name>
</gene>
<reference evidence="1" key="1">
    <citation type="submission" date="2020-10" db="EMBL/GenBank/DDBJ databases">
        <title>Mucilaginibacter mali sp. nov., isolated from rhizosphere soil of apple orchard.</title>
        <authorList>
            <person name="Lee J.-S."/>
            <person name="Kim H.S."/>
            <person name="Kim J.-S."/>
        </authorList>
    </citation>
    <scope>NUCLEOTIDE SEQUENCE</scope>
    <source>
        <strain evidence="1">KCTC 22746</strain>
    </source>
</reference>
<comment type="caution">
    <text evidence="1">The sequence shown here is derived from an EMBL/GenBank/DDBJ whole genome shotgun (WGS) entry which is preliminary data.</text>
</comment>
<dbReference type="EMBL" id="JADFFL010000005">
    <property type="protein sequence ID" value="MBE9663163.1"/>
    <property type="molecule type" value="Genomic_DNA"/>
</dbReference>
<dbReference type="Proteomes" id="UP000622475">
    <property type="component" value="Unassembled WGS sequence"/>
</dbReference>
<accession>A0A929KZ76</accession>
<proteinExistence type="predicted"/>
<keyword evidence="2" id="KW-1185">Reference proteome</keyword>
<dbReference type="RefSeq" id="WP_194112386.1">
    <property type="nucleotide sequence ID" value="NZ_JADFFL010000005.1"/>
</dbReference>
<name>A0A929KZ76_9SPHI</name>
<organism evidence="1 2">
    <name type="scientific">Mucilaginibacter myungsuensis</name>
    <dbReference type="NCBI Taxonomy" id="649104"/>
    <lineage>
        <taxon>Bacteria</taxon>
        <taxon>Pseudomonadati</taxon>
        <taxon>Bacteroidota</taxon>
        <taxon>Sphingobacteriia</taxon>
        <taxon>Sphingobacteriales</taxon>
        <taxon>Sphingobacteriaceae</taxon>
        <taxon>Mucilaginibacter</taxon>
    </lineage>
</organism>
<protein>
    <submittedName>
        <fullName evidence="1">Uncharacterized protein</fullName>
    </submittedName>
</protein>